<dbReference type="AlphaFoldDB" id="A0A6H5IBG4"/>
<evidence type="ECO:0000256" key="1">
    <source>
        <dbReference type="SAM" id="MobiDB-lite"/>
    </source>
</evidence>
<keyword evidence="3" id="KW-1185">Reference proteome</keyword>
<sequence>MQEMWKKNMSRAAKLVLDGEVKASEPSLEQMYEYWYPMLTAQSKKLELENTAREDHTLLWTAAPVTSPEITDTDKETPSTPGHGSGPNLLRVLLPPKKHALYAQFDLIGL</sequence>
<dbReference type="EMBL" id="CADCXV010000740">
    <property type="protein sequence ID" value="CAB0034388.1"/>
    <property type="molecule type" value="Genomic_DNA"/>
</dbReference>
<gene>
    <name evidence="2" type="ORF">TBRA_LOCUS6286</name>
</gene>
<dbReference type="Proteomes" id="UP000479190">
    <property type="component" value="Unassembled WGS sequence"/>
</dbReference>
<feature type="region of interest" description="Disordered" evidence="1">
    <location>
        <begin position="64"/>
        <end position="89"/>
    </location>
</feature>
<dbReference type="OrthoDB" id="8197512at2759"/>
<proteinExistence type="predicted"/>
<accession>A0A6H5IBG4</accession>
<reference evidence="2 3" key="1">
    <citation type="submission" date="2020-02" db="EMBL/GenBank/DDBJ databases">
        <authorList>
            <person name="Ferguson B K."/>
        </authorList>
    </citation>
    <scope>NUCLEOTIDE SEQUENCE [LARGE SCALE GENOMIC DNA]</scope>
</reference>
<organism evidence="2 3">
    <name type="scientific">Trichogramma brassicae</name>
    <dbReference type="NCBI Taxonomy" id="86971"/>
    <lineage>
        <taxon>Eukaryota</taxon>
        <taxon>Metazoa</taxon>
        <taxon>Ecdysozoa</taxon>
        <taxon>Arthropoda</taxon>
        <taxon>Hexapoda</taxon>
        <taxon>Insecta</taxon>
        <taxon>Pterygota</taxon>
        <taxon>Neoptera</taxon>
        <taxon>Endopterygota</taxon>
        <taxon>Hymenoptera</taxon>
        <taxon>Apocrita</taxon>
        <taxon>Proctotrupomorpha</taxon>
        <taxon>Chalcidoidea</taxon>
        <taxon>Trichogrammatidae</taxon>
        <taxon>Trichogramma</taxon>
    </lineage>
</organism>
<evidence type="ECO:0000313" key="3">
    <source>
        <dbReference type="Proteomes" id="UP000479190"/>
    </source>
</evidence>
<name>A0A6H5IBG4_9HYME</name>
<evidence type="ECO:0000313" key="2">
    <source>
        <dbReference type="EMBL" id="CAB0034388.1"/>
    </source>
</evidence>
<protein>
    <submittedName>
        <fullName evidence="2">Uncharacterized protein</fullName>
    </submittedName>
</protein>